<sequence>MNSCLTISSWVHRSLHQRSIAPGGLSNTLDLRDALALSLHDQLSIRFGPRVGYWHITHEKYEPWVDYVIRARKLAPSQGGDWPSSPTSRLRGLLIHYLTAAHYALPILIPQQFGLTEKQRSRGRGAGRSGACATITLPAAVSSPTEPPAHTPVLTPPRGGAARSPFTNTSTPFTTPPSTFLALHDALYVLITLFQTLCHHIVAWRINKFFSNLNRPLNHQRRASSPAQDTPTPGTVSVGVNRGRGGTARLIVHSQAEAECTHFMHEAAETVTVHQGQGMTGTIPKAPRSGCIAAPVKRSINLARLAFASRLTTCEGDIRLFSVECFLMPFLTPQTTTGRPGCAGPVPPAAAARRLSATSPYPRPLARGSLITTITPAAVSPLSKMKMFASGSEWTLHLKQRKQKNRSSEPAGCTNTPRAELWRRGHHHHHHQHHPRDQFVGRRTHNGTLAGHSGTGGIASLQSLSTAPSRRGTNWEREGLQAKGVRCRWVVRAAGGRLRPGSECRQDVAAAAPRPSTTGWGAGVEGHGRSRTPREQMPPLPRPDGRAPPPKHPDFPALAPSQCRGKCRLSGLHPISSASPLRNSTVHGGNPLNTGCTALGRAAWGQGVRRAKRHTGVPTGVLTSQQPHSPLEQSKPPLPMLVALAGRERRPDLWCFRSL</sequence>
<evidence type="ECO:0000313" key="2">
    <source>
        <dbReference type="EMBL" id="KAK8399788.1"/>
    </source>
</evidence>
<dbReference type="AlphaFoldDB" id="A0AAW0UKP8"/>
<feature type="region of interest" description="Disordered" evidence="1">
    <location>
        <begin position="140"/>
        <end position="171"/>
    </location>
</feature>
<reference evidence="2 3" key="1">
    <citation type="submission" date="2023-03" db="EMBL/GenBank/DDBJ databases">
        <title>High-quality genome of Scylla paramamosain provides insights in environmental adaptation.</title>
        <authorList>
            <person name="Zhang L."/>
        </authorList>
    </citation>
    <scope>NUCLEOTIDE SEQUENCE [LARGE SCALE GENOMIC DNA]</scope>
    <source>
        <strain evidence="2">LZ_2023a</strain>
        <tissue evidence="2">Muscle</tissue>
    </source>
</reference>
<dbReference type="EMBL" id="JARAKH010000011">
    <property type="protein sequence ID" value="KAK8399788.1"/>
    <property type="molecule type" value="Genomic_DNA"/>
</dbReference>
<gene>
    <name evidence="2" type="ORF">O3P69_003666</name>
</gene>
<evidence type="ECO:0000313" key="3">
    <source>
        <dbReference type="Proteomes" id="UP001487740"/>
    </source>
</evidence>
<name>A0AAW0UKP8_SCYPA</name>
<dbReference type="Proteomes" id="UP001487740">
    <property type="component" value="Unassembled WGS sequence"/>
</dbReference>
<protein>
    <submittedName>
        <fullName evidence="2">Uncharacterized protein</fullName>
    </submittedName>
</protein>
<feature type="compositionally biased region" description="Polar residues" evidence="1">
    <location>
        <begin position="220"/>
        <end position="235"/>
    </location>
</feature>
<accession>A0AAW0UKP8</accession>
<feature type="region of interest" description="Disordered" evidence="1">
    <location>
        <begin position="220"/>
        <end position="241"/>
    </location>
</feature>
<keyword evidence="3" id="KW-1185">Reference proteome</keyword>
<feature type="region of interest" description="Disordered" evidence="1">
    <location>
        <begin position="424"/>
        <end position="443"/>
    </location>
</feature>
<comment type="caution">
    <text evidence="2">The sequence shown here is derived from an EMBL/GenBank/DDBJ whole genome shotgun (WGS) entry which is preliminary data.</text>
</comment>
<feature type="compositionally biased region" description="Pro residues" evidence="1">
    <location>
        <begin position="536"/>
        <end position="550"/>
    </location>
</feature>
<organism evidence="2 3">
    <name type="scientific">Scylla paramamosain</name>
    <name type="common">Mud crab</name>
    <dbReference type="NCBI Taxonomy" id="85552"/>
    <lineage>
        <taxon>Eukaryota</taxon>
        <taxon>Metazoa</taxon>
        <taxon>Ecdysozoa</taxon>
        <taxon>Arthropoda</taxon>
        <taxon>Crustacea</taxon>
        <taxon>Multicrustacea</taxon>
        <taxon>Malacostraca</taxon>
        <taxon>Eumalacostraca</taxon>
        <taxon>Eucarida</taxon>
        <taxon>Decapoda</taxon>
        <taxon>Pleocyemata</taxon>
        <taxon>Brachyura</taxon>
        <taxon>Eubrachyura</taxon>
        <taxon>Portunoidea</taxon>
        <taxon>Portunidae</taxon>
        <taxon>Portuninae</taxon>
        <taxon>Scylla</taxon>
    </lineage>
</organism>
<evidence type="ECO:0000256" key="1">
    <source>
        <dbReference type="SAM" id="MobiDB-lite"/>
    </source>
</evidence>
<feature type="compositionally biased region" description="Basic residues" evidence="1">
    <location>
        <begin position="424"/>
        <end position="434"/>
    </location>
</feature>
<proteinExistence type="predicted"/>
<feature type="region of interest" description="Disordered" evidence="1">
    <location>
        <begin position="505"/>
        <end position="555"/>
    </location>
</feature>